<comment type="similarity">
    <text evidence="3">Belongs to the methylenetetrahydrofolate reductase family.</text>
</comment>
<dbReference type="NCBIfam" id="NF006950">
    <property type="entry name" value="PRK09432.1"/>
    <property type="match status" value="1"/>
</dbReference>
<dbReference type="InterPro" id="IPR003171">
    <property type="entry name" value="Mehydrof_redctse-like"/>
</dbReference>
<evidence type="ECO:0000256" key="11">
    <source>
        <dbReference type="ARBA" id="ARBA00034529"/>
    </source>
</evidence>
<dbReference type="NCBIfam" id="TIGR00676">
    <property type="entry name" value="fadh2"/>
    <property type="match status" value="1"/>
</dbReference>
<evidence type="ECO:0000256" key="7">
    <source>
        <dbReference type="ARBA" id="ARBA00023002"/>
    </source>
</evidence>
<dbReference type="InterPro" id="IPR004620">
    <property type="entry name" value="MTHF_reductase_bac"/>
</dbReference>
<dbReference type="UniPathway" id="UPA00193"/>
<evidence type="ECO:0000256" key="1">
    <source>
        <dbReference type="ARBA" id="ARBA00001974"/>
    </source>
</evidence>
<dbReference type="CDD" id="cd00537">
    <property type="entry name" value="MTHFR"/>
    <property type="match status" value="1"/>
</dbReference>
<comment type="pathway">
    <text evidence="2">One-carbon metabolism; tetrahydrofolate interconversion.</text>
</comment>
<evidence type="ECO:0000256" key="9">
    <source>
        <dbReference type="ARBA" id="ARBA00023167"/>
    </source>
</evidence>
<evidence type="ECO:0000256" key="4">
    <source>
        <dbReference type="ARBA" id="ARBA00022605"/>
    </source>
</evidence>
<reference evidence="12" key="1">
    <citation type="submission" date="2018-07" db="EMBL/GenBank/DDBJ databases">
        <authorList>
            <person name="Quirk P.G."/>
            <person name="Krulwich T.A."/>
        </authorList>
    </citation>
    <scope>NUCLEOTIDE SEQUENCE</scope>
</reference>
<evidence type="ECO:0000256" key="6">
    <source>
        <dbReference type="ARBA" id="ARBA00022827"/>
    </source>
</evidence>
<keyword evidence="7 12" id="KW-0560">Oxidoreductase</keyword>
<evidence type="ECO:0000256" key="2">
    <source>
        <dbReference type="ARBA" id="ARBA00004777"/>
    </source>
</evidence>
<evidence type="ECO:0000256" key="5">
    <source>
        <dbReference type="ARBA" id="ARBA00022630"/>
    </source>
</evidence>
<sequence length="319" mass="34738">MRAMTDRLRSTTLLSVAAPLPGDVKVSFEFFPPKTAEMEEKLWACITRLATLEPAYVSVTYGAGGTTRERTHATVVRLRTETALEPAAHLTCVGATRAEIDAIAERYWAAGVRHIVALRGDPPEGATHYQPHPGGYAYACDLVAGLKRVADFEISVAAYPEMHPEAPSAQFDIDNLKRKIDAGATRAITQFFFDVDIYFRFLDRCQAAGITVPIIPGILPVTNFGQVVRFAKQCGAAVPAWMGELFAGLDSDPETRRLIAASVAIEQCRALHAGGVKQFHFYTLNRADLAFAICHVLGVRPKAEAQAQPTPQARVGDSR</sequence>
<dbReference type="GO" id="GO:0035999">
    <property type="term" value="P:tetrahydrofolate interconversion"/>
    <property type="evidence" value="ECO:0007669"/>
    <property type="project" value="UniProtKB-UniPathway"/>
</dbReference>
<keyword evidence="9" id="KW-0486">Methionine biosynthesis</keyword>
<dbReference type="EMBL" id="UIDG01000514">
    <property type="protein sequence ID" value="SUS08035.1"/>
    <property type="molecule type" value="Genomic_DNA"/>
</dbReference>
<dbReference type="GO" id="GO:0106312">
    <property type="term" value="F:methylenetetrahydrofolate reductase (NADH) activity"/>
    <property type="evidence" value="ECO:0007669"/>
    <property type="project" value="UniProtKB-EC"/>
</dbReference>
<name>A0A380THZ2_9ZZZZ</name>
<dbReference type="SUPFAM" id="SSF51730">
    <property type="entry name" value="FAD-linked oxidoreductase"/>
    <property type="match status" value="1"/>
</dbReference>
<gene>
    <name evidence="12" type="primary">metF</name>
    <name evidence="12" type="ORF">DF3PB_5610002</name>
</gene>
<dbReference type="GO" id="GO:0005829">
    <property type="term" value="C:cytosol"/>
    <property type="evidence" value="ECO:0007669"/>
    <property type="project" value="InterPro"/>
</dbReference>
<protein>
    <recommendedName>
        <fullName evidence="11">methylenetetrahydrofolate reductase (NADH)</fullName>
        <ecNumber evidence="11">1.5.1.54</ecNumber>
    </recommendedName>
</protein>
<keyword evidence="6" id="KW-0274">FAD</keyword>
<dbReference type="GO" id="GO:0071949">
    <property type="term" value="F:FAD binding"/>
    <property type="evidence" value="ECO:0007669"/>
    <property type="project" value="TreeGrafter"/>
</dbReference>
<dbReference type="PANTHER" id="PTHR45754:SF3">
    <property type="entry name" value="METHYLENETETRAHYDROFOLATE REDUCTASE (NADPH)"/>
    <property type="match status" value="1"/>
</dbReference>
<evidence type="ECO:0000256" key="3">
    <source>
        <dbReference type="ARBA" id="ARBA00006743"/>
    </source>
</evidence>
<dbReference type="PANTHER" id="PTHR45754">
    <property type="entry name" value="METHYLENETETRAHYDROFOLATE REDUCTASE"/>
    <property type="match status" value="1"/>
</dbReference>
<comment type="cofactor">
    <cofactor evidence="1">
        <name>FAD</name>
        <dbReference type="ChEBI" id="CHEBI:57692"/>
    </cofactor>
</comment>
<accession>A0A380THZ2</accession>
<keyword evidence="5" id="KW-0285">Flavoprotein</keyword>
<dbReference type="Gene3D" id="3.20.20.220">
    <property type="match status" value="1"/>
</dbReference>
<evidence type="ECO:0000313" key="12">
    <source>
        <dbReference type="EMBL" id="SUS08035.1"/>
    </source>
</evidence>
<organism evidence="12">
    <name type="scientific">metagenome</name>
    <dbReference type="NCBI Taxonomy" id="256318"/>
    <lineage>
        <taxon>unclassified sequences</taxon>
        <taxon>metagenomes</taxon>
    </lineage>
</organism>
<dbReference type="InterPro" id="IPR029041">
    <property type="entry name" value="FAD-linked_oxidoreductase-like"/>
</dbReference>
<proteinExistence type="inferred from homology"/>
<dbReference type="EC" id="1.5.1.54" evidence="11"/>
<dbReference type="Pfam" id="PF02219">
    <property type="entry name" value="MTHFR"/>
    <property type="match status" value="1"/>
</dbReference>
<dbReference type="GO" id="GO:0009086">
    <property type="term" value="P:methionine biosynthetic process"/>
    <property type="evidence" value="ECO:0007669"/>
    <property type="project" value="UniProtKB-KW"/>
</dbReference>
<comment type="pathway">
    <text evidence="10">Amino-acid biosynthesis; L-methionine biosynthesis via de novo pathway.</text>
</comment>
<keyword evidence="4" id="KW-0028">Amino-acid biosynthesis</keyword>
<evidence type="ECO:0000256" key="10">
    <source>
        <dbReference type="ARBA" id="ARBA00034478"/>
    </source>
</evidence>
<keyword evidence="8" id="KW-0520">NAD</keyword>
<evidence type="ECO:0000256" key="8">
    <source>
        <dbReference type="ARBA" id="ARBA00023027"/>
    </source>
</evidence>
<dbReference type="AlphaFoldDB" id="A0A380THZ2"/>